<dbReference type="SUPFAM" id="SSF160631">
    <property type="entry name" value="SMI1/KNR4-like"/>
    <property type="match status" value="1"/>
</dbReference>
<reference evidence="2 3" key="1">
    <citation type="submission" date="2016-06" db="EMBL/GenBank/DDBJ databases">
        <title>Draft Genome Sequence of Tenacibaculum soleae UCD-KL19.</title>
        <authorList>
            <person name="Eisen J.A."/>
            <person name="Coil D.A."/>
            <person name="Lujan K.M."/>
        </authorList>
    </citation>
    <scope>NUCLEOTIDE SEQUENCE [LARGE SCALE GENOMIC DNA]</scope>
    <source>
        <strain evidence="2 3">UCD-KL19</strain>
    </source>
</reference>
<evidence type="ECO:0000259" key="1">
    <source>
        <dbReference type="Pfam" id="PF09346"/>
    </source>
</evidence>
<keyword evidence="3" id="KW-1185">Reference proteome</keyword>
<evidence type="ECO:0000313" key="3">
    <source>
        <dbReference type="Proteomes" id="UP000093186"/>
    </source>
</evidence>
<proteinExistence type="predicted"/>
<protein>
    <recommendedName>
        <fullName evidence="1">Knr4/Smi1-like domain-containing protein</fullName>
    </recommendedName>
</protein>
<dbReference type="RefSeq" id="WP_068704857.1">
    <property type="nucleotide sequence ID" value="NZ_MAKX01000005.1"/>
</dbReference>
<comment type="caution">
    <text evidence="2">The sequence shown here is derived from an EMBL/GenBank/DDBJ whole genome shotgun (WGS) entry which is preliminary data.</text>
</comment>
<name>A0A1B9XYR6_9FLAO</name>
<dbReference type="InterPro" id="IPR018958">
    <property type="entry name" value="Knr4/Smi1-like_dom"/>
</dbReference>
<dbReference type="STRING" id="447689.BA195_13865"/>
<sequence length="117" mass="14094">MKKLKELERELNLTFPSIYKKFFLECLKTIPKGMVGTDLYHNKNELKDWAVELLEEDNAENFLTEKDFVFMMHQGYMFWYFKADGTENSSVYYYREMSLIPDKLTDLKTFLSEYPLN</sequence>
<accession>A0A1B9XYR6</accession>
<organism evidence="2 3">
    <name type="scientific">Tenacibaculum soleae</name>
    <dbReference type="NCBI Taxonomy" id="447689"/>
    <lineage>
        <taxon>Bacteria</taxon>
        <taxon>Pseudomonadati</taxon>
        <taxon>Bacteroidota</taxon>
        <taxon>Flavobacteriia</taxon>
        <taxon>Flavobacteriales</taxon>
        <taxon>Flavobacteriaceae</taxon>
        <taxon>Tenacibaculum</taxon>
    </lineage>
</organism>
<gene>
    <name evidence="2" type="ORF">BA195_13865</name>
</gene>
<dbReference type="AlphaFoldDB" id="A0A1B9XYR6"/>
<feature type="domain" description="Knr4/Smi1-like" evidence="1">
    <location>
        <begin position="3"/>
        <end position="107"/>
    </location>
</feature>
<dbReference type="InterPro" id="IPR037883">
    <property type="entry name" value="Knr4/Smi1-like_sf"/>
</dbReference>
<dbReference type="OrthoDB" id="1189226at2"/>
<dbReference type="Pfam" id="PF09346">
    <property type="entry name" value="SMI1_KNR4"/>
    <property type="match status" value="1"/>
</dbReference>
<evidence type="ECO:0000313" key="2">
    <source>
        <dbReference type="EMBL" id="OCK42690.1"/>
    </source>
</evidence>
<dbReference type="Gene3D" id="3.40.1580.10">
    <property type="entry name" value="SMI1/KNR4-like"/>
    <property type="match status" value="1"/>
</dbReference>
<dbReference type="EMBL" id="MAKX01000005">
    <property type="protein sequence ID" value="OCK42690.1"/>
    <property type="molecule type" value="Genomic_DNA"/>
</dbReference>
<dbReference type="Proteomes" id="UP000093186">
    <property type="component" value="Unassembled WGS sequence"/>
</dbReference>